<feature type="region of interest" description="Disordered" evidence="1">
    <location>
        <begin position="152"/>
        <end position="273"/>
    </location>
</feature>
<gene>
    <name evidence="2" type="ORF">H2200_003173</name>
</gene>
<proteinExistence type="predicted"/>
<feature type="compositionally biased region" description="Basic and acidic residues" evidence="1">
    <location>
        <begin position="207"/>
        <end position="220"/>
    </location>
</feature>
<dbReference type="AlphaFoldDB" id="A0AA38XHJ9"/>
<reference evidence="2" key="1">
    <citation type="submission" date="2022-10" db="EMBL/GenBank/DDBJ databases">
        <title>Culturing micro-colonial fungi from biological soil crusts in the Mojave desert and describing Neophaeococcomyces mojavensis, and introducing the new genera and species Taxawa tesnikishii.</title>
        <authorList>
            <person name="Kurbessoian T."/>
            <person name="Stajich J.E."/>
        </authorList>
    </citation>
    <scope>NUCLEOTIDE SEQUENCE</scope>
    <source>
        <strain evidence="2">TK_41</strain>
    </source>
</reference>
<evidence type="ECO:0000313" key="3">
    <source>
        <dbReference type="Proteomes" id="UP001172673"/>
    </source>
</evidence>
<accession>A0AA38XHJ9</accession>
<keyword evidence="3" id="KW-1185">Reference proteome</keyword>
<protein>
    <submittedName>
        <fullName evidence="2">Uncharacterized protein</fullName>
    </submittedName>
</protein>
<feature type="compositionally biased region" description="Basic and acidic residues" evidence="1">
    <location>
        <begin position="178"/>
        <end position="191"/>
    </location>
</feature>
<dbReference type="Proteomes" id="UP001172673">
    <property type="component" value="Unassembled WGS sequence"/>
</dbReference>
<comment type="caution">
    <text evidence="2">The sequence shown here is derived from an EMBL/GenBank/DDBJ whole genome shotgun (WGS) entry which is preliminary data.</text>
</comment>
<organism evidence="2 3">
    <name type="scientific">Cladophialophora chaetospira</name>
    <dbReference type="NCBI Taxonomy" id="386627"/>
    <lineage>
        <taxon>Eukaryota</taxon>
        <taxon>Fungi</taxon>
        <taxon>Dikarya</taxon>
        <taxon>Ascomycota</taxon>
        <taxon>Pezizomycotina</taxon>
        <taxon>Eurotiomycetes</taxon>
        <taxon>Chaetothyriomycetidae</taxon>
        <taxon>Chaetothyriales</taxon>
        <taxon>Herpotrichiellaceae</taxon>
        <taxon>Cladophialophora</taxon>
    </lineage>
</organism>
<name>A0AA38XHJ9_9EURO</name>
<dbReference type="EMBL" id="JAPDRK010000004">
    <property type="protein sequence ID" value="KAJ9613231.1"/>
    <property type="molecule type" value="Genomic_DNA"/>
</dbReference>
<evidence type="ECO:0000313" key="2">
    <source>
        <dbReference type="EMBL" id="KAJ9613231.1"/>
    </source>
</evidence>
<sequence>MRRATLEEVIRNRLGIEYQSKSDNQFRDHIKKWSQNHLDIRNAPEDMLRTAAKQYYLAAKQAVACEEMILNRKHQSLWSQERRADVEEAIYQILCLKQVRHLERLHSKPGPCTGCLRHMRQETSSASAAGASPPLEPAVEASRLPRIASDVQRDQVEPGPSAAHLPSGVTGPALGAKDTNDLGDDRPENQRKRTLSPPASVAPNKRPSHDVGAETLDLSHDSVSTRPDPEFEAASSNGRAPRHSAVPRSTPRTPAGQHHSSEALDPIDSTTGTPVIKLSSVERPEDHIPGTERPSVEYIERLWFFQTGEEKVEAIEKGMEVGRRLVKRWEYNSFEEYDTVVTAELGQCTKMLEDTVKGMYGDDVELCRTRIRDLHLAVEDCLFKHGGDYLR</sequence>
<evidence type="ECO:0000256" key="1">
    <source>
        <dbReference type="SAM" id="MobiDB-lite"/>
    </source>
</evidence>